<comment type="caution">
    <text evidence="2">The sequence shown here is derived from an EMBL/GenBank/DDBJ whole genome shotgun (WGS) entry which is preliminary data.</text>
</comment>
<feature type="compositionally biased region" description="Pro residues" evidence="1">
    <location>
        <begin position="96"/>
        <end position="110"/>
    </location>
</feature>
<sequence>MARPAFTLYVEPVPAQRVSYEAKRQTSFLMAASFVEPRMTDLIERLVPDESWALFRRVVPPTEVIRPQGGGRRWAGDRECLAAIVFVATSGRTWRQPPPVSGPAHGPPALRPVEPGPGLGPAAPGRPRRTRRAG</sequence>
<gene>
    <name evidence="2" type="ORF">GCM10010421_47650</name>
</gene>
<reference evidence="3" key="1">
    <citation type="journal article" date="2019" name="Int. J. Syst. Evol. Microbiol.">
        <title>The Global Catalogue of Microorganisms (GCM) 10K type strain sequencing project: providing services to taxonomists for standard genome sequencing and annotation.</title>
        <authorList>
            <consortium name="The Broad Institute Genomics Platform"/>
            <consortium name="The Broad Institute Genome Sequencing Center for Infectious Disease"/>
            <person name="Wu L."/>
            <person name="Ma J."/>
        </authorList>
    </citation>
    <scope>NUCLEOTIDE SEQUENCE [LARGE SCALE GENOMIC DNA]</scope>
    <source>
        <strain evidence="3">JCM 6922</strain>
    </source>
</reference>
<accession>A0ABP5XCY4</accession>
<name>A0ABP5XCY4_9ACTN</name>
<protein>
    <recommendedName>
        <fullName evidence="4">Transposase</fullName>
    </recommendedName>
</protein>
<organism evidence="2 3">
    <name type="scientific">Streptomyces glaucus</name>
    <dbReference type="NCBI Taxonomy" id="284029"/>
    <lineage>
        <taxon>Bacteria</taxon>
        <taxon>Bacillati</taxon>
        <taxon>Actinomycetota</taxon>
        <taxon>Actinomycetes</taxon>
        <taxon>Kitasatosporales</taxon>
        <taxon>Streptomycetaceae</taxon>
        <taxon>Streptomyces</taxon>
    </lineage>
</organism>
<proteinExistence type="predicted"/>
<keyword evidence="3" id="KW-1185">Reference proteome</keyword>
<evidence type="ECO:0008006" key="4">
    <source>
        <dbReference type="Google" id="ProtNLM"/>
    </source>
</evidence>
<dbReference type="Proteomes" id="UP001500460">
    <property type="component" value="Unassembled WGS sequence"/>
</dbReference>
<dbReference type="EMBL" id="BAAATK010000036">
    <property type="protein sequence ID" value="GAA2449754.1"/>
    <property type="molecule type" value="Genomic_DNA"/>
</dbReference>
<evidence type="ECO:0000256" key="1">
    <source>
        <dbReference type="SAM" id="MobiDB-lite"/>
    </source>
</evidence>
<feature type="region of interest" description="Disordered" evidence="1">
    <location>
        <begin position="93"/>
        <end position="134"/>
    </location>
</feature>
<evidence type="ECO:0000313" key="2">
    <source>
        <dbReference type="EMBL" id="GAA2449754.1"/>
    </source>
</evidence>
<evidence type="ECO:0000313" key="3">
    <source>
        <dbReference type="Proteomes" id="UP001500460"/>
    </source>
</evidence>